<dbReference type="EMBL" id="BART01011339">
    <property type="protein sequence ID" value="GAG83786.1"/>
    <property type="molecule type" value="Genomic_DNA"/>
</dbReference>
<protein>
    <recommendedName>
        <fullName evidence="3">DegV family protein</fullName>
    </recommendedName>
</protein>
<proteinExistence type="predicted"/>
<dbReference type="Gene3D" id="3.40.50.10170">
    <property type="match status" value="1"/>
</dbReference>
<dbReference type="SUPFAM" id="SSF82549">
    <property type="entry name" value="DAK1/DegV-like"/>
    <property type="match status" value="1"/>
</dbReference>
<evidence type="ECO:0000256" key="1">
    <source>
        <dbReference type="ARBA" id="ARBA00023121"/>
    </source>
</evidence>
<sequence length="299" mass="32084">GYWLDCVLIQYFMADKVAIVTDTTACIPQEMVEKHGIELVPVLFIFGGESYRDGIDMSTAEFYARLRQAKKLPTTSGSLPTPYLEAYRKASQRAASILCITIPAKLSGMYNSAQLAVEMAKEALPNVTIEVLDCGTAAAGQGLVVLEAAKAAALGKGLTEVIGITRSVMQRVNLLATLDTLNYLVKGGRVPKAAALASSLLQIKPIFTVEDGEAHPVTNARTMPGAMKRILKILGQKVVEGQPLHAAVMHADALDRAKELENEISQRFDCAELFITEFTPVMGVHTGPGVIGVAFYSGD</sequence>
<dbReference type="PANTHER" id="PTHR33434:SF2">
    <property type="entry name" value="FATTY ACID-BINDING PROTEIN TM_1468"/>
    <property type="match status" value="1"/>
</dbReference>
<name>X1CHS1_9ZZZZ</name>
<dbReference type="AlphaFoldDB" id="X1CHS1"/>
<organism evidence="2">
    <name type="scientific">marine sediment metagenome</name>
    <dbReference type="NCBI Taxonomy" id="412755"/>
    <lineage>
        <taxon>unclassified sequences</taxon>
        <taxon>metagenomes</taxon>
        <taxon>ecological metagenomes</taxon>
    </lineage>
</organism>
<dbReference type="Pfam" id="PF02645">
    <property type="entry name" value="DegV"/>
    <property type="match status" value="1"/>
</dbReference>
<evidence type="ECO:0000313" key="2">
    <source>
        <dbReference type="EMBL" id="GAG83786.1"/>
    </source>
</evidence>
<evidence type="ECO:0008006" key="3">
    <source>
        <dbReference type="Google" id="ProtNLM"/>
    </source>
</evidence>
<feature type="non-terminal residue" evidence="2">
    <location>
        <position position="1"/>
    </location>
</feature>
<dbReference type="PANTHER" id="PTHR33434">
    <property type="entry name" value="DEGV DOMAIN-CONTAINING PROTEIN DR_1986-RELATED"/>
    <property type="match status" value="1"/>
</dbReference>
<dbReference type="Gene3D" id="3.30.1180.10">
    <property type="match status" value="1"/>
</dbReference>
<dbReference type="GO" id="GO:0008289">
    <property type="term" value="F:lipid binding"/>
    <property type="evidence" value="ECO:0007669"/>
    <property type="project" value="UniProtKB-KW"/>
</dbReference>
<reference evidence="2" key="1">
    <citation type="journal article" date="2014" name="Front. Microbiol.">
        <title>High frequency of phylogenetically diverse reductive dehalogenase-homologous genes in deep subseafloor sedimentary metagenomes.</title>
        <authorList>
            <person name="Kawai M."/>
            <person name="Futagami T."/>
            <person name="Toyoda A."/>
            <person name="Takaki Y."/>
            <person name="Nishi S."/>
            <person name="Hori S."/>
            <person name="Arai W."/>
            <person name="Tsubouchi T."/>
            <person name="Morono Y."/>
            <person name="Uchiyama I."/>
            <person name="Ito T."/>
            <person name="Fujiyama A."/>
            <person name="Inagaki F."/>
            <person name="Takami H."/>
        </authorList>
    </citation>
    <scope>NUCLEOTIDE SEQUENCE</scope>
    <source>
        <strain evidence="2">Expedition CK06-06</strain>
    </source>
</reference>
<dbReference type="NCBIfam" id="TIGR00762">
    <property type="entry name" value="DegV"/>
    <property type="match status" value="1"/>
</dbReference>
<dbReference type="InterPro" id="IPR003797">
    <property type="entry name" value="DegV"/>
</dbReference>
<gene>
    <name evidence="2" type="ORF">S01H4_24200</name>
</gene>
<accession>X1CHS1</accession>
<dbReference type="InterPro" id="IPR050270">
    <property type="entry name" value="DegV_domain_contain"/>
</dbReference>
<dbReference type="InterPro" id="IPR043168">
    <property type="entry name" value="DegV_C"/>
</dbReference>
<dbReference type="PROSITE" id="PS51482">
    <property type="entry name" value="DEGV"/>
    <property type="match status" value="1"/>
</dbReference>
<keyword evidence="1" id="KW-0446">Lipid-binding</keyword>
<comment type="caution">
    <text evidence="2">The sequence shown here is derived from an EMBL/GenBank/DDBJ whole genome shotgun (WGS) entry which is preliminary data.</text>
</comment>